<proteinExistence type="predicted"/>
<sequence>MTKPAFIPLRSCSIDIHPNARWKQNGLTVAGGNGQGNGIDQLSYPWGLYVDDDQTVYIADSGNPHIVKWESGATSGQVVAGGNEEGSGVHQLSDPRDVMVDNERDSVIICDNSNRRVVRWPRQNGTSGETIISNIDCLGLTIDENGSLYVVSFENAEIRRYQRGEYQGTVVAGVYVSDYGNHRVMKWREGAKAGIIVAGVHGDGNGLTQLSNPRGVVVDQWGTVYVADYGNARIMRWPKAATQGSIMVGVNGEGGQSNQLNVPTGLSFDQHGNLYVVDNQNHRVQKFDLEFNG</sequence>
<evidence type="ECO:0000256" key="4">
    <source>
        <dbReference type="PROSITE-ProRule" id="PRU00504"/>
    </source>
</evidence>
<dbReference type="InterPro" id="IPR011042">
    <property type="entry name" value="6-blade_b-propeller_TolB-like"/>
</dbReference>
<reference evidence="5" key="1">
    <citation type="submission" date="2021-02" db="EMBL/GenBank/DDBJ databases">
        <authorList>
            <person name="Nowell W R."/>
        </authorList>
    </citation>
    <scope>NUCLEOTIDE SEQUENCE</scope>
</reference>
<dbReference type="SUPFAM" id="SSF63829">
    <property type="entry name" value="Calcium-dependent phosphotriesterase"/>
    <property type="match status" value="1"/>
</dbReference>
<dbReference type="PANTHER" id="PTHR10680">
    <property type="entry name" value="PEPTIDYL-GLYCINE ALPHA-AMIDATING MONOOXYGENASE"/>
    <property type="match status" value="1"/>
</dbReference>
<comment type="caution">
    <text evidence="5">The sequence shown here is derived from an EMBL/GenBank/DDBJ whole genome shotgun (WGS) entry which is preliminary data.</text>
</comment>
<name>A0A816WXF4_9BILA</name>
<organism evidence="5 6">
    <name type="scientific">Rotaria magnacalcarata</name>
    <dbReference type="NCBI Taxonomy" id="392030"/>
    <lineage>
        <taxon>Eukaryota</taxon>
        <taxon>Metazoa</taxon>
        <taxon>Spiralia</taxon>
        <taxon>Gnathifera</taxon>
        <taxon>Rotifera</taxon>
        <taxon>Eurotatoria</taxon>
        <taxon>Bdelloidea</taxon>
        <taxon>Philodinida</taxon>
        <taxon>Philodinidae</taxon>
        <taxon>Rotaria</taxon>
    </lineage>
</organism>
<dbReference type="PANTHER" id="PTHR10680:SF14">
    <property type="entry name" value="PEPTIDYL-GLYCINE ALPHA-AMIDATING MONOOXYGENASE"/>
    <property type="match status" value="1"/>
</dbReference>
<dbReference type="AlphaFoldDB" id="A0A816WXF4"/>
<dbReference type="EMBL" id="CAJNRF010012335">
    <property type="protein sequence ID" value="CAF2139895.1"/>
    <property type="molecule type" value="Genomic_DNA"/>
</dbReference>
<gene>
    <name evidence="5" type="ORF">WKI299_LOCUS28132</name>
</gene>
<evidence type="ECO:0000256" key="2">
    <source>
        <dbReference type="ARBA" id="ARBA00022737"/>
    </source>
</evidence>
<evidence type="ECO:0000313" key="5">
    <source>
        <dbReference type="EMBL" id="CAF2139895.1"/>
    </source>
</evidence>
<keyword evidence="1" id="KW-0732">Signal</keyword>
<accession>A0A816WXF4</accession>
<keyword evidence="3" id="KW-0325">Glycoprotein</keyword>
<keyword evidence="2" id="KW-0677">Repeat</keyword>
<dbReference type="Gene3D" id="2.120.10.30">
    <property type="entry name" value="TolB, C-terminal domain"/>
    <property type="match status" value="1"/>
</dbReference>
<dbReference type="Proteomes" id="UP000663856">
    <property type="component" value="Unassembled WGS sequence"/>
</dbReference>
<protein>
    <submittedName>
        <fullName evidence="5">Uncharacterized protein</fullName>
    </submittedName>
</protein>
<dbReference type="PROSITE" id="PS51125">
    <property type="entry name" value="NHL"/>
    <property type="match status" value="2"/>
</dbReference>
<dbReference type="Gene3D" id="2.40.10.500">
    <property type="match status" value="1"/>
</dbReference>
<evidence type="ECO:0000256" key="3">
    <source>
        <dbReference type="ARBA" id="ARBA00023180"/>
    </source>
</evidence>
<evidence type="ECO:0000256" key="1">
    <source>
        <dbReference type="ARBA" id="ARBA00022729"/>
    </source>
</evidence>
<dbReference type="Pfam" id="PF01436">
    <property type="entry name" value="NHL"/>
    <property type="match status" value="3"/>
</dbReference>
<dbReference type="InterPro" id="IPR001258">
    <property type="entry name" value="NHL_repeat"/>
</dbReference>
<feature type="repeat" description="NHL" evidence="4">
    <location>
        <begin position="36"/>
        <end position="72"/>
    </location>
</feature>
<evidence type="ECO:0000313" key="6">
    <source>
        <dbReference type="Proteomes" id="UP000663856"/>
    </source>
</evidence>
<feature type="repeat" description="NHL" evidence="4">
    <location>
        <begin position="259"/>
        <end position="290"/>
    </location>
</feature>
<dbReference type="CDD" id="cd05819">
    <property type="entry name" value="NHL"/>
    <property type="match status" value="1"/>
</dbReference>